<comment type="caution">
    <text evidence="1">The sequence shown here is derived from an EMBL/GenBank/DDBJ whole genome shotgun (WGS) entry which is preliminary data.</text>
</comment>
<evidence type="ECO:0000313" key="5">
    <source>
        <dbReference type="Proteomes" id="UP000270834"/>
    </source>
</evidence>
<evidence type="ECO:0000313" key="2">
    <source>
        <dbReference type="EMBL" id="MZZ14656.1"/>
    </source>
</evidence>
<evidence type="ECO:0000313" key="1">
    <source>
        <dbReference type="EMBL" id="CRP00626.1"/>
    </source>
</evidence>
<dbReference type="EMBL" id="WXZT01000014">
    <property type="protein sequence ID" value="MZZ14656.1"/>
    <property type="molecule type" value="Genomic_DNA"/>
</dbReference>
<dbReference type="RefSeq" id="WP_003100735.1">
    <property type="nucleotide sequence ID" value="NZ_AP014651.1"/>
</dbReference>
<gene>
    <name evidence="1" type="primary">pscG</name>
    <name evidence="3" type="ORF">ALP65_02261</name>
    <name evidence="2" type="ORF">GUL26_20630</name>
    <name evidence="1" type="ORF">PAERUG_P19_London_7_VIM_2_05_10_03125</name>
</gene>
<dbReference type="Proteomes" id="UP000045039">
    <property type="component" value="Unassembled WGS sequence"/>
</dbReference>
<accession>A0A1S1BY42</accession>
<sequence>MDTSLIRELAELALAGSGQHCHEEALCIAEWLERLGQDEAARLIRISSLANQGRYQEALAFAHGNPWPALEPWFALCEWHLGLGAALDRRLAGLGGSSDPALADFAAGMRAQVRT</sequence>
<dbReference type="Pfam" id="PF09477">
    <property type="entry name" value="Type_III_YscG"/>
    <property type="match status" value="1"/>
</dbReference>
<dbReference type="eggNOG" id="ENOG5032XY1">
    <property type="taxonomic scope" value="Bacteria"/>
</dbReference>
<proteinExistence type="predicted"/>
<reference evidence="3 5" key="3">
    <citation type="submission" date="2018-08" db="EMBL/GenBank/DDBJ databases">
        <title>Recombination of ecologically and evolutionarily significant loci maintains genetic cohesion in the Pseudomonas syringae species complex.</title>
        <authorList>
            <person name="Dillon M."/>
            <person name="Thakur S."/>
            <person name="Almeida R.N.D."/>
            <person name="Weir B.S."/>
            <person name="Guttman D.S."/>
        </authorList>
    </citation>
    <scope>NUCLEOTIDE SEQUENCE [LARGE SCALE GENOMIC DNA]</scope>
    <source>
        <strain evidence="3 5">ICMP 7846</strain>
    </source>
</reference>
<evidence type="ECO:0000313" key="3">
    <source>
        <dbReference type="EMBL" id="RMS44531.1"/>
    </source>
</evidence>
<dbReference type="EMBL" id="RBSQ01001416">
    <property type="protein sequence ID" value="RMS44531.1"/>
    <property type="molecule type" value="Genomic_DNA"/>
</dbReference>
<reference evidence="4" key="2">
    <citation type="submission" date="2015-06" db="EMBL/GenBank/DDBJ databases">
        <authorList>
            <person name="Radhakrishnan Rajesh"/>
            <person name="Underwood Anthony"/>
            <person name="Al-Shahib Ali"/>
        </authorList>
    </citation>
    <scope>NUCLEOTIDE SEQUENCE [LARGE SCALE GENOMIC DNA]</scope>
    <source>
        <strain evidence="4">P19_London_7_VIM_2_05_10</strain>
    </source>
</reference>
<dbReference type="NCBIfam" id="TIGR02508">
    <property type="entry name" value="type_III_yscG"/>
    <property type="match status" value="1"/>
</dbReference>
<dbReference type="InterPro" id="IPR013348">
    <property type="entry name" value="T3SS_YscG_PscG"/>
</dbReference>
<dbReference type="Gene3D" id="1.25.40.10">
    <property type="entry name" value="Tetratricopeptide repeat domain"/>
    <property type="match status" value="1"/>
</dbReference>
<protein>
    <submittedName>
        <fullName evidence="1">Type III export protein PscG</fullName>
    </submittedName>
    <submittedName>
        <fullName evidence="2">YscG family type III secretion protein</fullName>
    </submittedName>
</protein>
<organism evidence="1 4">
    <name type="scientific">Pseudomonas aeruginosa</name>
    <dbReference type="NCBI Taxonomy" id="287"/>
    <lineage>
        <taxon>Bacteria</taxon>
        <taxon>Pseudomonadati</taxon>
        <taxon>Pseudomonadota</taxon>
        <taxon>Gammaproteobacteria</taxon>
        <taxon>Pseudomonadales</taxon>
        <taxon>Pseudomonadaceae</taxon>
        <taxon>Pseudomonas</taxon>
    </lineage>
</organism>
<reference evidence="2" key="4">
    <citation type="submission" date="2020-01" db="EMBL/GenBank/DDBJ databases">
        <title>Bacteria Cultured from War Wounds Associated with the Conflict in Eastern Ukraine.</title>
        <authorList>
            <person name="Snesrud E."/>
            <person name="Galac M.R."/>
            <person name="Mc Gann P."/>
            <person name="Valentine K."/>
            <person name="Viacheslav K."/>
        </authorList>
    </citation>
    <scope>NUCLEOTIDE SEQUENCE</scope>
    <source>
        <strain evidence="2">VNMU148</strain>
    </source>
</reference>
<dbReference type="Proteomes" id="UP000270834">
    <property type="component" value="Unassembled WGS sequence"/>
</dbReference>
<dbReference type="SMR" id="A0A069Q876"/>
<dbReference type="EMBL" id="CVVU01000202">
    <property type="protein sequence ID" value="CRP00626.1"/>
    <property type="molecule type" value="Genomic_DNA"/>
</dbReference>
<dbReference type="Proteomes" id="UP000644192">
    <property type="component" value="Unassembled WGS sequence"/>
</dbReference>
<dbReference type="InterPro" id="IPR011990">
    <property type="entry name" value="TPR-like_helical_dom_sf"/>
</dbReference>
<evidence type="ECO:0000313" key="4">
    <source>
        <dbReference type="Proteomes" id="UP000045039"/>
    </source>
</evidence>
<dbReference type="OMA" id="WLALCEW"/>
<reference evidence="1" key="1">
    <citation type="submission" date="2015-06" db="EMBL/GenBank/DDBJ databases">
        <authorList>
            <person name="Radhakrishnan R."/>
            <person name="Underwood A."/>
            <person name="Al-Shahib A."/>
        </authorList>
    </citation>
    <scope>NUCLEOTIDE SEQUENCE</scope>
    <source>
        <strain evidence="1">P19_London_7_VIM_2_05_10</strain>
    </source>
</reference>
<accession>A0A069Q876</accession>
<name>A0A069Q876_PSEAI</name>
<dbReference type="AlphaFoldDB" id="A0A069Q876"/>